<gene>
    <name evidence="2" type="ORF">CGOC_LOCUS9064</name>
</gene>
<sequence>MWWLVVLNIDIYKLGLALRKSVELGKPVVEAKQYELQNKKDVQQSRVFTLSKVKRAHLDKDKNTDQASVGVEREQRQALLATQLMMQLVWALWLEDRGPDETGLTKIKWSKSTSSAPSRKLISL</sequence>
<feature type="chain" id="PRO_5018102500" evidence="1">
    <location>
        <begin position="18"/>
        <end position="124"/>
    </location>
</feature>
<evidence type="ECO:0000313" key="3">
    <source>
        <dbReference type="Proteomes" id="UP000271889"/>
    </source>
</evidence>
<reference evidence="2 3" key="1">
    <citation type="submission" date="2018-11" db="EMBL/GenBank/DDBJ databases">
        <authorList>
            <consortium name="Pathogen Informatics"/>
        </authorList>
    </citation>
    <scope>NUCLEOTIDE SEQUENCE [LARGE SCALE GENOMIC DNA]</scope>
</reference>
<dbReference type="EMBL" id="UYRV01105726">
    <property type="protein sequence ID" value="VDN21537.1"/>
    <property type="molecule type" value="Genomic_DNA"/>
</dbReference>
<organism evidence="2 3">
    <name type="scientific">Cylicostephanus goldi</name>
    <name type="common">Nematode worm</name>
    <dbReference type="NCBI Taxonomy" id="71465"/>
    <lineage>
        <taxon>Eukaryota</taxon>
        <taxon>Metazoa</taxon>
        <taxon>Ecdysozoa</taxon>
        <taxon>Nematoda</taxon>
        <taxon>Chromadorea</taxon>
        <taxon>Rhabditida</taxon>
        <taxon>Rhabditina</taxon>
        <taxon>Rhabditomorpha</taxon>
        <taxon>Strongyloidea</taxon>
        <taxon>Strongylidae</taxon>
        <taxon>Cylicostephanus</taxon>
    </lineage>
</organism>
<evidence type="ECO:0000313" key="2">
    <source>
        <dbReference type="EMBL" id="VDN21537.1"/>
    </source>
</evidence>
<evidence type="ECO:0000256" key="1">
    <source>
        <dbReference type="SAM" id="SignalP"/>
    </source>
</evidence>
<dbReference type="Proteomes" id="UP000271889">
    <property type="component" value="Unassembled WGS sequence"/>
</dbReference>
<name>A0A3P7MDC7_CYLGO</name>
<dbReference type="AlphaFoldDB" id="A0A3P7MDC7"/>
<keyword evidence="1" id="KW-0732">Signal</keyword>
<accession>A0A3P7MDC7</accession>
<feature type="signal peptide" evidence="1">
    <location>
        <begin position="1"/>
        <end position="17"/>
    </location>
</feature>
<keyword evidence="3" id="KW-1185">Reference proteome</keyword>
<protein>
    <submittedName>
        <fullName evidence="2">Uncharacterized protein</fullName>
    </submittedName>
</protein>
<proteinExistence type="predicted"/>